<name>A0A2J6Q1Z7_9HELO</name>
<dbReference type="EMBL" id="KZ613485">
    <property type="protein sequence ID" value="PMD20299.1"/>
    <property type="molecule type" value="Genomic_DNA"/>
</dbReference>
<dbReference type="AlphaFoldDB" id="A0A2J6Q1Z7"/>
<evidence type="ECO:0000313" key="1">
    <source>
        <dbReference type="EMBL" id="PMD20299.1"/>
    </source>
</evidence>
<protein>
    <submittedName>
        <fullName evidence="1">Uncharacterized protein</fullName>
    </submittedName>
</protein>
<dbReference type="Proteomes" id="UP000235672">
    <property type="component" value="Unassembled WGS sequence"/>
</dbReference>
<proteinExistence type="predicted"/>
<evidence type="ECO:0000313" key="2">
    <source>
        <dbReference type="Proteomes" id="UP000235672"/>
    </source>
</evidence>
<reference evidence="1 2" key="1">
    <citation type="submission" date="2016-05" db="EMBL/GenBank/DDBJ databases">
        <title>A degradative enzymes factory behind the ericoid mycorrhizal symbiosis.</title>
        <authorList>
            <consortium name="DOE Joint Genome Institute"/>
            <person name="Martino E."/>
            <person name="Morin E."/>
            <person name="Grelet G."/>
            <person name="Kuo A."/>
            <person name="Kohler A."/>
            <person name="Daghino S."/>
            <person name="Barry K."/>
            <person name="Choi C."/>
            <person name="Cichocki N."/>
            <person name="Clum A."/>
            <person name="Copeland A."/>
            <person name="Hainaut M."/>
            <person name="Haridas S."/>
            <person name="Labutti K."/>
            <person name="Lindquist E."/>
            <person name="Lipzen A."/>
            <person name="Khouja H.-R."/>
            <person name="Murat C."/>
            <person name="Ohm R."/>
            <person name="Olson A."/>
            <person name="Spatafora J."/>
            <person name="Veneault-Fourrey C."/>
            <person name="Henrissat B."/>
            <person name="Grigoriev I."/>
            <person name="Martin F."/>
            <person name="Perotto S."/>
        </authorList>
    </citation>
    <scope>NUCLEOTIDE SEQUENCE [LARGE SCALE GENOMIC DNA]</scope>
    <source>
        <strain evidence="1 2">UAMH 7357</strain>
    </source>
</reference>
<sequence>MLTIGWGSAVTSARGVRLNLSRLPSISNNVTVVSDLPKRVCMMCVCKCTLCGDRKSARDASLWMASVGAPFLTIDHIDGEVAFRGGQSKMAKQLLIGPPEEIWMEVRSTLGVAWHGSRHLDTPPAGISEGSHWASASLPRAGNLVFVDEEDHQRQSAVKSWEENTS</sequence>
<organism evidence="1 2">
    <name type="scientific">Hyaloscypha hepaticicola</name>
    <dbReference type="NCBI Taxonomy" id="2082293"/>
    <lineage>
        <taxon>Eukaryota</taxon>
        <taxon>Fungi</taxon>
        <taxon>Dikarya</taxon>
        <taxon>Ascomycota</taxon>
        <taxon>Pezizomycotina</taxon>
        <taxon>Leotiomycetes</taxon>
        <taxon>Helotiales</taxon>
        <taxon>Hyaloscyphaceae</taxon>
        <taxon>Hyaloscypha</taxon>
    </lineage>
</organism>
<keyword evidence="2" id="KW-1185">Reference proteome</keyword>
<gene>
    <name evidence="1" type="ORF">NA56DRAFT_704633</name>
</gene>
<accession>A0A2J6Q1Z7</accession>